<dbReference type="Proteomes" id="UP000261620">
    <property type="component" value="Unplaced"/>
</dbReference>
<dbReference type="AlphaFoldDB" id="A0A3Q4BHE0"/>
<organism evidence="1 2">
    <name type="scientific">Mola mola</name>
    <name type="common">Ocean sunfish</name>
    <name type="synonym">Tetraodon mola</name>
    <dbReference type="NCBI Taxonomy" id="94237"/>
    <lineage>
        <taxon>Eukaryota</taxon>
        <taxon>Metazoa</taxon>
        <taxon>Chordata</taxon>
        <taxon>Craniata</taxon>
        <taxon>Vertebrata</taxon>
        <taxon>Euteleostomi</taxon>
        <taxon>Actinopterygii</taxon>
        <taxon>Neopterygii</taxon>
        <taxon>Teleostei</taxon>
        <taxon>Neoteleostei</taxon>
        <taxon>Acanthomorphata</taxon>
        <taxon>Eupercaria</taxon>
        <taxon>Tetraodontiformes</taxon>
        <taxon>Molidae</taxon>
        <taxon>Mola</taxon>
    </lineage>
</organism>
<evidence type="ECO:0000313" key="1">
    <source>
        <dbReference type="Ensembl" id="ENSMMOP00000018935.1"/>
    </source>
</evidence>
<proteinExistence type="predicted"/>
<accession>A0A3Q4BHE0</accession>
<evidence type="ECO:0008006" key="3">
    <source>
        <dbReference type="Google" id="ProtNLM"/>
    </source>
</evidence>
<dbReference type="STRING" id="94237.ENSMMOP00000018935"/>
<sequence length="85" mass="9306">MPRFFFSCLVKPNGHSGLTVTLPPALVSRWLISTLAVRVFQSALNAELKIKSVGLLSVQGVSIQFHPQHTLVSAHDLPSVQLLPY</sequence>
<reference evidence="1" key="1">
    <citation type="submission" date="2025-08" db="UniProtKB">
        <authorList>
            <consortium name="Ensembl"/>
        </authorList>
    </citation>
    <scope>IDENTIFICATION</scope>
</reference>
<protein>
    <recommendedName>
        <fullName evidence="3">Secreted protein</fullName>
    </recommendedName>
</protein>
<evidence type="ECO:0000313" key="2">
    <source>
        <dbReference type="Proteomes" id="UP000261620"/>
    </source>
</evidence>
<dbReference type="Ensembl" id="ENSMMOT00000019244.1">
    <property type="protein sequence ID" value="ENSMMOP00000018935.1"/>
    <property type="gene ID" value="ENSMMOG00000014327.1"/>
</dbReference>
<name>A0A3Q4BHE0_MOLML</name>
<keyword evidence="2" id="KW-1185">Reference proteome</keyword>
<reference evidence="1" key="2">
    <citation type="submission" date="2025-09" db="UniProtKB">
        <authorList>
            <consortium name="Ensembl"/>
        </authorList>
    </citation>
    <scope>IDENTIFICATION</scope>
</reference>